<comment type="caution">
    <text evidence="1">The sequence shown here is derived from an EMBL/GenBank/DDBJ whole genome shotgun (WGS) entry which is preliminary data.</text>
</comment>
<dbReference type="Proteomes" id="UP000191691">
    <property type="component" value="Unassembled WGS sequence"/>
</dbReference>
<keyword evidence="2" id="KW-1185">Reference proteome</keyword>
<evidence type="ECO:0000313" key="1">
    <source>
        <dbReference type="EMBL" id="OQE70209.1"/>
    </source>
</evidence>
<dbReference type="AlphaFoldDB" id="A0A1V6X518"/>
<organism evidence="1 2">
    <name type="scientific">Penicillium nalgiovense</name>
    <dbReference type="NCBI Taxonomy" id="60175"/>
    <lineage>
        <taxon>Eukaryota</taxon>
        <taxon>Fungi</taxon>
        <taxon>Dikarya</taxon>
        <taxon>Ascomycota</taxon>
        <taxon>Pezizomycotina</taxon>
        <taxon>Eurotiomycetes</taxon>
        <taxon>Eurotiomycetidae</taxon>
        <taxon>Eurotiales</taxon>
        <taxon>Aspergillaceae</taxon>
        <taxon>Penicillium</taxon>
    </lineage>
</organism>
<reference evidence="2" key="1">
    <citation type="journal article" date="2017" name="Nat. Microbiol.">
        <title>Global analysis of biosynthetic gene clusters reveals vast potential of secondary metabolite production in Penicillium species.</title>
        <authorList>
            <person name="Nielsen J.C."/>
            <person name="Grijseels S."/>
            <person name="Prigent S."/>
            <person name="Ji B."/>
            <person name="Dainat J."/>
            <person name="Nielsen K.F."/>
            <person name="Frisvad J.C."/>
            <person name="Workman M."/>
            <person name="Nielsen J."/>
        </authorList>
    </citation>
    <scope>NUCLEOTIDE SEQUENCE [LARGE SCALE GENOMIC DNA]</scope>
    <source>
        <strain evidence="2">IBT 13039</strain>
    </source>
</reference>
<name>A0A1V6X518_PENNA</name>
<protein>
    <submittedName>
        <fullName evidence="1">Uncharacterized protein</fullName>
    </submittedName>
</protein>
<accession>A0A1V6X518</accession>
<proteinExistence type="predicted"/>
<dbReference type="EMBL" id="MOOB01000120">
    <property type="protein sequence ID" value="OQE70209.1"/>
    <property type="molecule type" value="Genomic_DNA"/>
</dbReference>
<evidence type="ECO:0000313" key="2">
    <source>
        <dbReference type="Proteomes" id="UP000191691"/>
    </source>
</evidence>
<sequence>MALQFIDQSPSGITRTDRSIIRSHVMRGKNTGKQCRFIKKQKDATDLNDHIHTLGFGYVIP</sequence>
<feature type="non-terminal residue" evidence="1">
    <location>
        <position position="61"/>
    </location>
</feature>
<gene>
    <name evidence="1" type="ORF">PENNAL_c0120G00431</name>
</gene>
<dbReference type="STRING" id="60175.A0A1V6X518"/>